<keyword evidence="2" id="KW-0812">Transmembrane</keyword>
<feature type="region of interest" description="Disordered" evidence="1">
    <location>
        <begin position="533"/>
        <end position="558"/>
    </location>
</feature>
<keyword evidence="2" id="KW-1133">Transmembrane helix</keyword>
<evidence type="ECO:0000256" key="1">
    <source>
        <dbReference type="SAM" id="MobiDB-lite"/>
    </source>
</evidence>
<dbReference type="OrthoDB" id="3237250at2759"/>
<accession>A0A9W8JRG8</accession>
<dbReference type="Proteomes" id="UP001148786">
    <property type="component" value="Unassembled WGS sequence"/>
</dbReference>
<comment type="caution">
    <text evidence="3">The sequence shown here is derived from an EMBL/GenBank/DDBJ whole genome shotgun (WGS) entry which is preliminary data.</text>
</comment>
<feature type="transmembrane region" description="Helical" evidence="2">
    <location>
        <begin position="114"/>
        <end position="135"/>
    </location>
</feature>
<protein>
    <submittedName>
        <fullName evidence="3">Uncharacterized protein</fullName>
    </submittedName>
</protein>
<dbReference type="AlphaFoldDB" id="A0A9W8JRG8"/>
<organism evidence="3 4">
    <name type="scientific">Agrocybe chaxingu</name>
    <dbReference type="NCBI Taxonomy" id="84603"/>
    <lineage>
        <taxon>Eukaryota</taxon>
        <taxon>Fungi</taxon>
        <taxon>Dikarya</taxon>
        <taxon>Basidiomycota</taxon>
        <taxon>Agaricomycotina</taxon>
        <taxon>Agaricomycetes</taxon>
        <taxon>Agaricomycetidae</taxon>
        <taxon>Agaricales</taxon>
        <taxon>Agaricineae</taxon>
        <taxon>Strophariaceae</taxon>
        <taxon>Agrocybe</taxon>
    </lineage>
</organism>
<reference evidence="3" key="1">
    <citation type="submission" date="2022-07" db="EMBL/GenBank/DDBJ databases">
        <title>Genome Sequence of Agrocybe chaxingu.</title>
        <authorList>
            <person name="Buettner E."/>
        </authorList>
    </citation>
    <scope>NUCLEOTIDE SEQUENCE</scope>
    <source>
        <strain evidence="3">MP-N11</strain>
    </source>
</reference>
<gene>
    <name evidence="3" type="ORF">NLJ89_g10604</name>
</gene>
<sequence length="869" mass="97075">MYKRLWATQRHPYLAFVLELSFVGPVMSRFDPLSNHAKIVPEHGRWKLQQKSIDYWKGVEIAMMKASKALSDCILSKATYLRDLWDEPRKPSFYGYSASRTEPDKARRAVERSAYAFSIHASYISFLIALFRIVVPYSRDISIKDIYKRVALHSYLPMLESMFFSGIGDTGATFCCRRLVVSAQGCLWINLVPWFVESRVPVWIHWGKEPFLRVSSESWLSQYRPVPMQVHTQPVGWELCPAAASSSQPKPTERMDLESISSHVDPTFPPVQPHSGQNPGETMIAYFQRRKKKNLELMKTEGPAQRDARLKVVAEKERRSRPSKKERKFFYWAEHSGHRIRTYMPRKEAADMWDVYERIYDPWRDSWDLCSDFEEEVEVVGQIIRPREQSPLFDNEDKIIPAEDNAPVSHMGPLSPPKIDMAECAIVALPMLPASCASVPSSSTPPASNAMLPHPKPLAAEPRVTAVHLTAPPLGHSSAPSALCPPILETGLVLGRPVNAPTFHSVSPISPDPVDHSWSFLYLPMPSVDPMSTNAHSCHAGPAVQGHDHPRSPLSAPEPLIGSQELLPGPSAYVEDPSVFITAPPQPSSPDRMPSLETITAKEFMYYKYGCTSPMSMTSLLPPHFGQQLSENKKLDVTFQLVSAQHLIRDKGDDVALFDFLATAYYCKDRKENPAAGIPPMLWDLLPQNYLALHSIQSSFCIQLFETSSKTTLCILRPKSREGEAKGAWLVAVSPRIALECIRRGLGPTSVDIAGHLLSDSMPFNTLAPAPSLDPAEALRCKASAPRILNKSSNTSSCYDKYVEKRDSHLRSIGRGHRALSMGGIICRIAMECLADSAVLLGPSQEALEGNGAMTGYEFGWPWILRIYV</sequence>
<evidence type="ECO:0000313" key="3">
    <source>
        <dbReference type="EMBL" id="KAJ3495590.1"/>
    </source>
</evidence>
<proteinExistence type="predicted"/>
<dbReference type="EMBL" id="JANKHO010002014">
    <property type="protein sequence ID" value="KAJ3495590.1"/>
    <property type="molecule type" value="Genomic_DNA"/>
</dbReference>
<keyword evidence="4" id="KW-1185">Reference proteome</keyword>
<evidence type="ECO:0000313" key="4">
    <source>
        <dbReference type="Proteomes" id="UP001148786"/>
    </source>
</evidence>
<keyword evidence="2" id="KW-0472">Membrane</keyword>
<evidence type="ECO:0000256" key="2">
    <source>
        <dbReference type="SAM" id="Phobius"/>
    </source>
</evidence>
<name>A0A9W8JRG8_9AGAR</name>